<dbReference type="Gene3D" id="3.90.1200.10">
    <property type="match status" value="1"/>
</dbReference>
<organism evidence="2 3">
    <name type="scientific">Streptomyces mimosae</name>
    <dbReference type="NCBI Taxonomy" id="2586635"/>
    <lineage>
        <taxon>Bacteria</taxon>
        <taxon>Bacillati</taxon>
        <taxon>Actinomycetota</taxon>
        <taxon>Actinomycetes</taxon>
        <taxon>Kitasatosporales</taxon>
        <taxon>Streptomycetaceae</taxon>
        <taxon>Streptomyces</taxon>
    </lineage>
</organism>
<dbReference type="InterPro" id="IPR002575">
    <property type="entry name" value="Aminoglycoside_PTrfase"/>
</dbReference>
<comment type="caution">
    <text evidence="2">The sequence shown here is derived from an EMBL/GenBank/DDBJ whole genome shotgun (WGS) entry which is preliminary data.</text>
</comment>
<feature type="domain" description="Aminoglycoside phosphotransferase" evidence="1">
    <location>
        <begin position="115"/>
        <end position="168"/>
    </location>
</feature>
<dbReference type="GO" id="GO:0016740">
    <property type="term" value="F:transferase activity"/>
    <property type="evidence" value="ECO:0007669"/>
    <property type="project" value="UniProtKB-KW"/>
</dbReference>
<dbReference type="AlphaFoldDB" id="A0A5N6A5Z6"/>
<dbReference type="OrthoDB" id="236897at2"/>
<accession>A0A5N6A5Z6</accession>
<reference evidence="2" key="1">
    <citation type="submission" date="2019-10" db="EMBL/GenBank/DDBJ databases">
        <title>Nonomuraea sp. nov., isolated from Phyllanthus amarus.</title>
        <authorList>
            <person name="Klykleung N."/>
            <person name="Tanasupawat S."/>
        </authorList>
    </citation>
    <scope>NUCLEOTIDE SEQUENCE [LARGE SCALE GENOMIC DNA]</scope>
    <source>
        <strain evidence="2">3MP-10</strain>
    </source>
</reference>
<dbReference type="EMBL" id="VDLY02000010">
    <property type="protein sequence ID" value="KAB8164227.1"/>
    <property type="molecule type" value="Genomic_DNA"/>
</dbReference>
<protein>
    <submittedName>
        <fullName evidence="2">Phosphotransferase</fullName>
    </submittedName>
</protein>
<keyword evidence="3" id="KW-1185">Reference proteome</keyword>
<dbReference type="Proteomes" id="UP000314251">
    <property type="component" value="Unassembled WGS sequence"/>
</dbReference>
<evidence type="ECO:0000313" key="3">
    <source>
        <dbReference type="Proteomes" id="UP000314251"/>
    </source>
</evidence>
<gene>
    <name evidence="2" type="ORF">FH607_016415</name>
</gene>
<evidence type="ECO:0000259" key="1">
    <source>
        <dbReference type="Pfam" id="PF01636"/>
    </source>
</evidence>
<evidence type="ECO:0000313" key="2">
    <source>
        <dbReference type="EMBL" id="KAB8164227.1"/>
    </source>
</evidence>
<sequence length="250" mass="27530">MSEERGRDVEEPLTGGFVNEVVRVGGTVRRTVPERAEFTHALLAHFERAGWRGAPRVLGRDERGREVLEYLPGRAACTPEERRAARTDEALAEVATLVREFHDLTAGTALAGAGEVVCHHDLSPKNTVYAEGWRPVALIDWDIAAPGERIQDLAHVAWQYLELGPDAGEPDEVGRRLRLLCEAYGPTADRARLLETVLWWQDRCWRGIEAGAERGEPAMARLVAAEVPAGIRAASAWVVEHRPALARALG</sequence>
<dbReference type="RefSeq" id="WP_139669190.1">
    <property type="nucleotide sequence ID" value="NZ_VDLY02000010.1"/>
</dbReference>
<proteinExistence type="predicted"/>
<dbReference type="InterPro" id="IPR011009">
    <property type="entry name" value="Kinase-like_dom_sf"/>
</dbReference>
<dbReference type="SUPFAM" id="SSF56112">
    <property type="entry name" value="Protein kinase-like (PK-like)"/>
    <property type="match status" value="1"/>
</dbReference>
<dbReference type="Pfam" id="PF01636">
    <property type="entry name" value="APH"/>
    <property type="match status" value="1"/>
</dbReference>
<name>A0A5N6A5Z6_9ACTN</name>